<evidence type="ECO:0008006" key="3">
    <source>
        <dbReference type="Google" id="ProtNLM"/>
    </source>
</evidence>
<proteinExistence type="predicted"/>
<dbReference type="EMBL" id="LS483487">
    <property type="protein sequence ID" value="SQJ01166.1"/>
    <property type="molecule type" value="Genomic_DNA"/>
</dbReference>
<dbReference type="KEGG" id="ful:C4N20_12765"/>
<dbReference type="AlphaFoldDB" id="A0AAX2J8V0"/>
<evidence type="ECO:0000313" key="1">
    <source>
        <dbReference type="EMBL" id="SQJ01166.1"/>
    </source>
</evidence>
<name>A0AAX2J8V0_9FUSO</name>
<accession>A0AAX2J8V0</accession>
<dbReference type="GeneID" id="78455689"/>
<gene>
    <name evidence="1" type="ORF">NCTC12112_01118</name>
</gene>
<evidence type="ECO:0000313" key="2">
    <source>
        <dbReference type="Proteomes" id="UP000249008"/>
    </source>
</evidence>
<sequence length="126" mass="14422">MKDSSKEISGVVKKMWVGNFKFFTEIENMFGGFIAYKHSKCLATVEKAYLLTNNRIILEGREEITAKTLTTMSFEEMEGYLKSHASYISNSEMGAFYIHTSQKEIADSEEKRLLELLDSIKEALTE</sequence>
<dbReference type="RefSeq" id="WP_005976966.1">
    <property type="nucleotide sequence ID" value="NZ_CABKNW010000001.1"/>
</dbReference>
<dbReference type="Proteomes" id="UP000249008">
    <property type="component" value="Chromosome 1"/>
</dbReference>
<organism evidence="1 2">
    <name type="scientific">Fusobacterium ulcerans</name>
    <dbReference type="NCBI Taxonomy" id="861"/>
    <lineage>
        <taxon>Bacteria</taxon>
        <taxon>Fusobacteriati</taxon>
        <taxon>Fusobacteriota</taxon>
        <taxon>Fusobacteriia</taxon>
        <taxon>Fusobacteriales</taxon>
        <taxon>Fusobacteriaceae</taxon>
        <taxon>Fusobacterium</taxon>
    </lineage>
</organism>
<protein>
    <recommendedName>
        <fullName evidence="3">YokE-like PH domain-containing protein</fullName>
    </recommendedName>
</protein>
<reference evidence="1 2" key="1">
    <citation type="submission" date="2018-06" db="EMBL/GenBank/DDBJ databases">
        <authorList>
            <consortium name="Pathogen Informatics"/>
            <person name="Doyle S."/>
        </authorList>
    </citation>
    <scope>NUCLEOTIDE SEQUENCE [LARGE SCALE GENOMIC DNA]</scope>
    <source>
        <strain evidence="1 2">NCTC12112</strain>
    </source>
</reference>